<dbReference type="OrthoDB" id="7459360at2"/>
<keyword evidence="9" id="KW-1185">Reference proteome</keyword>
<name>A0A1L3SNS7_9HYPH</name>
<dbReference type="InterPro" id="IPR005117">
    <property type="entry name" value="NiRdtase/SiRdtase_haem-b_fer"/>
</dbReference>
<evidence type="ECO:0000256" key="6">
    <source>
        <dbReference type="ARBA" id="ARBA00023014"/>
    </source>
</evidence>
<evidence type="ECO:0000256" key="5">
    <source>
        <dbReference type="ARBA" id="ARBA00023004"/>
    </source>
</evidence>
<keyword evidence="2" id="KW-0349">Heme</keyword>
<keyword evidence="3" id="KW-0479">Metal-binding</keyword>
<evidence type="ECO:0000256" key="2">
    <source>
        <dbReference type="ARBA" id="ARBA00022617"/>
    </source>
</evidence>
<dbReference type="Pfam" id="PF03460">
    <property type="entry name" value="NIR_SIR_ferr"/>
    <property type="match status" value="1"/>
</dbReference>
<dbReference type="InterPro" id="IPR045854">
    <property type="entry name" value="NO2/SO3_Rdtase_4Fe4S_sf"/>
</dbReference>
<dbReference type="GO" id="GO:0051539">
    <property type="term" value="F:4 iron, 4 sulfur cluster binding"/>
    <property type="evidence" value="ECO:0007669"/>
    <property type="project" value="UniProtKB-KW"/>
</dbReference>
<organism evidence="8 9">
    <name type="scientific">Aquibium oceanicum</name>
    <dbReference type="NCBI Taxonomy" id="1670800"/>
    <lineage>
        <taxon>Bacteria</taxon>
        <taxon>Pseudomonadati</taxon>
        <taxon>Pseudomonadota</taxon>
        <taxon>Alphaproteobacteria</taxon>
        <taxon>Hyphomicrobiales</taxon>
        <taxon>Phyllobacteriaceae</taxon>
        <taxon>Aquibium</taxon>
    </lineage>
</organism>
<dbReference type="Gene3D" id="3.30.413.10">
    <property type="entry name" value="Sulfite Reductase Hemoprotein, domain 1"/>
    <property type="match status" value="2"/>
</dbReference>
<protein>
    <submittedName>
        <fullName evidence="8">Precorrin-3B synthase</fullName>
    </submittedName>
</protein>
<evidence type="ECO:0000313" key="9">
    <source>
        <dbReference type="Proteomes" id="UP000182840"/>
    </source>
</evidence>
<dbReference type="InterPro" id="IPR036136">
    <property type="entry name" value="Nit/Sulf_reduc_fer-like_dom_sf"/>
</dbReference>
<dbReference type="PANTHER" id="PTHR32439">
    <property type="entry name" value="FERREDOXIN--NITRITE REDUCTASE, CHLOROPLASTIC"/>
    <property type="match status" value="1"/>
</dbReference>
<dbReference type="STRING" id="1670800.BSQ44_06490"/>
<evidence type="ECO:0000256" key="1">
    <source>
        <dbReference type="ARBA" id="ARBA00022485"/>
    </source>
</evidence>
<dbReference type="Gene3D" id="3.90.480.10">
    <property type="entry name" value="Sulfite Reductase Hemoprotein,Domain 2"/>
    <property type="match status" value="1"/>
</dbReference>
<evidence type="ECO:0000256" key="4">
    <source>
        <dbReference type="ARBA" id="ARBA00023002"/>
    </source>
</evidence>
<dbReference type="SUPFAM" id="SSF55124">
    <property type="entry name" value="Nitrite/Sulfite reductase N-terminal domain-like"/>
    <property type="match status" value="1"/>
</dbReference>
<dbReference type="InterPro" id="IPR012798">
    <property type="entry name" value="Cbl_synth_CobG-like"/>
</dbReference>
<dbReference type="PANTHER" id="PTHR32439:SF9">
    <property type="entry name" value="BLR3264 PROTEIN"/>
    <property type="match status" value="1"/>
</dbReference>
<proteinExistence type="predicted"/>
<accession>A0A1L3SNS7</accession>
<dbReference type="EMBL" id="CP018171">
    <property type="protein sequence ID" value="APH71056.1"/>
    <property type="molecule type" value="Genomic_DNA"/>
</dbReference>
<evidence type="ECO:0000259" key="7">
    <source>
        <dbReference type="Pfam" id="PF03460"/>
    </source>
</evidence>
<keyword evidence="1" id="KW-0004">4Fe-4S</keyword>
<dbReference type="AlphaFoldDB" id="A0A1L3SNS7"/>
<dbReference type="KEGG" id="meso:BSQ44_06490"/>
<dbReference type="NCBIfam" id="TIGR02435">
    <property type="entry name" value="CobG"/>
    <property type="match status" value="1"/>
</dbReference>
<gene>
    <name evidence="8" type="ORF">BSQ44_06490</name>
</gene>
<feature type="domain" description="Nitrite/Sulfite reductase ferredoxin-like" evidence="7">
    <location>
        <begin position="16"/>
        <end position="80"/>
    </location>
</feature>
<keyword evidence="6" id="KW-0411">Iron-sulfur</keyword>
<dbReference type="GO" id="GO:0046872">
    <property type="term" value="F:metal ion binding"/>
    <property type="evidence" value="ECO:0007669"/>
    <property type="project" value="UniProtKB-KW"/>
</dbReference>
<dbReference type="RefSeq" id="WP_072602462.1">
    <property type="nucleotide sequence ID" value="NZ_CP018171.1"/>
</dbReference>
<evidence type="ECO:0000313" key="8">
    <source>
        <dbReference type="EMBL" id="APH71056.1"/>
    </source>
</evidence>
<evidence type="ECO:0000256" key="3">
    <source>
        <dbReference type="ARBA" id="ARBA00022723"/>
    </source>
</evidence>
<keyword evidence="5" id="KW-0408">Iron</keyword>
<dbReference type="InterPro" id="IPR051329">
    <property type="entry name" value="NIR_SIR_4Fe-4S"/>
</dbReference>
<reference evidence="9" key="1">
    <citation type="submission" date="2016-11" db="EMBL/GenBank/DDBJ databases">
        <title>Mesorhizobium oceanicum sp. nov., isolated from deep seawater in South China Sea.</title>
        <authorList>
            <person name="Fu G.-Y."/>
        </authorList>
    </citation>
    <scope>NUCLEOTIDE SEQUENCE [LARGE SCALE GENOMIC DNA]</scope>
    <source>
        <strain evidence="9">B7</strain>
    </source>
</reference>
<dbReference type="SUPFAM" id="SSF56014">
    <property type="entry name" value="Nitrite and sulphite reductase 4Fe-4S domain-like"/>
    <property type="match status" value="2"/>
</dbReference>
<dbReference type="Proteomes" id="UP000182840">
    <property type="component" value="Chromosome"/>
</dbReference>
<sequence length="407" mass="41455">MNAIYRRGACPSLSSPMQTGDGLLVRINPKFGNLSPRQLAGIAAAAERHGNGVLEITSRGSLQVRGLSPASVASFGEDIAALGVDALSGVQIGVGPLAGLDASEIADPRPLAEAVRIAVVERDLSALLAPKVSVVVDGGGALNLSGVMADIRVEADGEGWVVMAGGGREDARVVGRGNAESAVAAAISLIEALAASGRETRGRDLQAEALSRAGKSLESSKRPERPASVAPVGSFALKGGAIARGFALSFGQMRASALSEFAEAIDPCHEIRLAPGKGLLVIGSPADEDCGMVAAAERLGLVTRADDPRLRIVTCAGAPNCASAFLPTRDIAARLVRNHPETLPAEGMVHVSGCAKQCAKPAGPSLSLIGAAEGCGFVAEGMEAGTEIRRVLSALATPHIPERRRSA</sequence>
<keyword evidence="4" id="KW-0560">Oxidoreductase</keyword>
<dbReference type="GO" id="GO:0016491">
    <property type="term" value="F:oxidoreductase activity"/>
    <property type="evidence" value="ECO:0007669"/>
    <property type="project" value="UniProtKB-KW"/>
</dbReference>